<keyword evidence="3" id="KW-1185">Reference proteome</keyword>
<organism evidence="2 3">
    <name type="scientific">Kingdonia uniflora</name>
    <dbReference type="NCBI Taxonomy" id="39325"/>
    <lineage>
        <taxon>Eukaryota</taxon>
        <taxon>Viridiplantae</taxon>
        <taxon>Streptophyta</taxon>
        <taxon>Embryophyta</taxon>
        <taxon>Tracheophyta</taxon>
        <taxon>Spermatophyta</taxon>
        <taxon>Magnoliopsida</taxon>
        <taxon>Ranunculales</taxon>
        <taxon>Circaeasteraceae</taxon>
        <taxon>Kingdonia</taxon>
    </lineage>
</organism>
<dbReference type="PANTHER" id="PTHR33355">
    <property type="entry name" value="WALL-ASSOCIATED RECEPTOR KINASE CARBOXY-TERMINAL PROTEIN-RELATED"/>
    <property type="match status" value="1"/>
</dbReference>
<reference evidence="2 3" key="1">
    <citation type="journal article" date="2020" name="IScience">
        <title>Genome Sequencing of the Endangered Kingdonia uniflora (Circaeasteraceae, Ranunculales) Reveals Potential Mechanisms of Evolutionary Specialization.</title>
        <authorList>
            <person name="Sun Y."/>
            <person name="Deng T."/>
            <person name="Zhang A."/>
            <person name="Moore M.J."/>
            <person name="Landis J.B."/>
            <person name="Lin N."/>
            <person name="Zhang H."/>
            <person name="Zhang X."/>
            <person name="Huang J."/>
            <person name="Zhang X."/>
            <person name="Sun H."/>
            <person name="Wang H."/>
        </authorList>
    </citation>
    <scope>NUCLEOTIDE SEQUENCE [LARGE SCALE GENOMIC DNA]</scope>
    <source>
        <strain evidence="2">TB1705</strain>
        <tissue evidence="2">Leaf</tissue>
    </source>
</reference>
<accession>A0A7J7LZH9</accession>
<keyword evidence="1" id="KW-0732">Signal</keyword>
<gene>
    <name evidence="2" type="ORF">GIB67_024231</name>
</gene>
<name>A0A7J7LZH9_9MAGN</name>
<feature type="signal peptide" evidence="1">
    <location>
        <begin position="1"/>
        <end position="26"/>
    </location>
</feature>
<protein>
    <submittedName>
        <fullName evidence="2">Uncharacterized protein</fullName>
    </submittedName>
</protein>
<feature type="chain" id="PRO_5029672410" evidence="1">
    <location>
        <begin position="27"/>
        <end position="186"/>
    </location>
</feature>
<sequence length="186" mass="21341">MQLLKNNYLLIVFLLSLSLCIQPSITQLTPTNYCGKIKIQTPFFLQNSNKSFPFSRILLCQSQKLYFSTSLGLFQVSYINYKAITLTIPHNTCSSSLHFISLSLLSAGFPSPPQPNLLLFNYLNQRRPVFHFLPNCISFYGCSKSQEHKHDQVQTSCLALNDLAKLEMGFDPKDLNCSHYKRVYRE</sequence>
<comment type="caution">
    <text evidence="2">The sequence shown here is derived from an EMBL/GenBank/DDBJ whole genome shotgun (WGS) entry which is preliminary data.</text>
</comment>
<dbReference type="AlphaFoldDB" id="A0A7J7LZH9"/>
<dbReference type="Proteomes" id="UP000541444">
    <property type="component" value="Unassembled WGS sequence"/>
</dbReference>
<evidence type="ECO:0000313" key="3">
    <source>
        <dbReference type="Proteomes" id="UP000541444"/>
    </source>
</evidence>
<dbReference type="PANTHER" id="PTHR33355:SF11">
    <property type="entry name" value="WALL-ASSOCIATED RECEPTOR KINASE GALACTURONAN-BINDING DOMAIN-CONTAINING PROTEIN"/>
    <property type="match status" value="1"/>
</dbReference>
<proteinExistence type="predicted"/>
<dbReference type="EMBL" id="JACGCM010001859">
    <property type="protein sequence ID" value="KAF6148056.1"/>
    <property type="molecule type" value="Genomic_DNA"/>
</dbReference>
<dbReference type="OrthoDB" id="1870516at2759"/>
<evidence type="ECO:0000313" key="2">
    <source>
        <dbReference type="EMBL" id="KAF6148056.1"/>
    </source>
</evidence>
<evidence type="ECO:0000256" key="1">
    <source>
        <dbReference type="SAM" id="SignalP"/>
    </source>
</evidence>